<evidence type="ECO:0000259" key="1">
    <source>
        <dbReference type="SMART" id="SM01007"/>
    </source>
</evidence>
<proteinExistence type="predicted"/>
<organism evidence="2 3">
    <name type="scientific">Agrocybe chaxingu</name>
    <dbReference type="NCBI Taxonomy" id="84603"/>
    <lineage>
        <taxon>Eukaryota</taxon>
        <taxon>Fungi</taxon>
        <taxon>Dikarya</taxon>
        <taxon>Basidiomycota</taxon>
        <taxon>Agaricomycotina</taxon>
        <taxon>Agaricomycetes</taxon>
        <taxon>Agaricomycetidae</taxon>
        <taxon>Agaricales</taxon>
        <taxon>Agaricineae</taxon>
        <taxon>Strophariaceae</taxon>
        <taxon>Agrocybe</taxon>
    </lineage>
</organism>
<dbReference type="InterPro" id="IPR001303">
    <property type="entry name" value="Aldolase_II/adducin_N"/>
</dbReference>
<gene>
    <name evidence="2" type="ORF">NLJ89_g10656</name>
</gene>
<dbReference type="Pfam" id="PF09423">
    <property type="entry name" value="PhoD"/>
    <property type="match status" value="1"/>
</dbReference>
<dbReference type="Gene3D" id="3.40.225.10">
    <property type="entry name" value="Class II aldolase/adducin N-terminal domain"/>
    <property type="match status" value="1"/>
</dbReference>
<dbReference type="InterPro" id="IPR036409">
    <property type="entry name" value="Aldolase_II/adducin_N_sf"/>
</dbReference>
<dbReference type="InterPro" id="IPR029052">
    <property type="entry name" value="Metallo-depent_PP-like"/>
</dbReference>
<name>A0A9W8JQU6_9AGAR</name>
<dbReference type="SMART" id="SM01007">
    <property type="entry name" value="Aldolase_II"/>
    <property type="match status" value="1"/>
</dbReference>
<dbReference type="EMBL" id="JANKHO010002047">
    <property type="protein sequence ID" value="KAJ3495250.1"/>
    <property type="molecule type" value="Genomic_DNA"/>
</dbReference>
<evidence type="ECO:0000313" key="3">
    <source>
        <dbReference type="Proteomes" id="UP001148786"/>
    </source>
</evidence>
<dbReference type="Pfam" id="PF00596">
    <property type="entry name" value="Aldolase_II"/>
    <property type="match status" value="1"/>
</dbReference>
<sequence>MAPSSLQQNGHDAFDKAMINHQNAFPTPPTFDSKLEERGYLKFRLAQAFRIFGNLGYNEGVAGHITVRDPIRPDCFWVNPFGLHFSLIQPSDLLLVDHRGKVQDESGPKRLLNTAAYMIHSAIHTARPDVLCAAHTHSIHGKAFSALGKPLDMLTQDTCAFYNDHALYNQFKGIVLEAEEGQHIAATLGNKKAAILQNHGLLVATNTIEATVFFYIALEKACQVQLLADAAAAGSGHATAKITPEDAIYTYKTNGSLKAGWFQGLPEFQLLEHREGLTYKSYKSAHQASCSISPIRRSAKTKTPSNEATGRLSFRASQVIEAYKGHLGVETHLLRTGSPMHTILIPAFLGFTLTKANLFSRNLAYESPFVDHPQLAHDTAALRDRSLERCQTIDASGFKDDHDATFYGGDFSNSPFIWGGGVNFTHSVASGDPFDDSVLLWTRAVPTSSSGSLPDQDVPICLSYKISTSKTLSENIIDSGEAFTSYDVDWTVKVEATGLHADTKYFYQFSDCATKALSPIGSTRTIASPNTPARFVNGGRALVLAIFSCSQYQAGWFNAYGYATYNTSADIFVHLGDYIYESLGNGARIGRQTLGRELATIRDYRQRLNHLVGEFMSGISAMILILRIIVPNLERARVADNAWKAGTADSNDTSSGCSFSPSGACFTDRKLAAVRAYHEWMPIRQVDAQDKLRIWRNFQIDNAGHSTVWKKCFVFWLPGRSLGDGYVSEYINSIATFENRSLMGAAQEKWLYNTLSGSKARGAVWRVICQQIVFTQLNESGEFDLDAWDGYRANRARVLNHLYDNRISNTVILAGDSHANWVSDLAHPNDTTTYNPLTGTGAIGVEFAGTAVTSGSAFGSGIAPTAADQISRVLVDANADLQWSEGSYRGFFTLTIDLRHINATYYAMRNNTPTSLSKPVKTDYRAQLAEDQ</sequence>
<comment type="caution">
    <text evidence="2">The sequence shown here is derived from an EMBL/GenBank/DDBJ whole genome shotgun (WGS) entry which is preliminary data.</text>
</comment>
<dbReference type="Gene3D" id="2.60.40.380">
    <property type="entry name" value="Purple acid phosphatase-like, N-terminal"/>
    <property type="match status" value="1"/>
</dbReference>
<dbReference type="InterPro" id="IPR032093">
    <property type="entry name" value="PhoD_N"/>
</dbReference>
<evidence type="ECO:0000313" key="2">
    <source>
        <dbReference type="EMBL" id="KAJ3495250.1"/>
    </source>
</evidence>
<dbReference type="SUPFAM" id="SSF56300">
    <property type="entry name" value="Metallo-dependent phosphatases"/>
    <property type="match status" value="1"/>
</dbReference>
<feature type="domain" description="Class II aldolase/adducin N-terminal" evidence="1">
    <location>
        <begin position="43"/>
        <end position="226"/>
    </location>
</feature>
<keyword evidence="3" id="KW-1185">Reference proteome</keyword>
<dbReference type="Pfam" id="PF16655">
    <property type="entry name" value="PhoD_N"/>
    <property type="match status" value="1"/>
</dbReference>
<dbReference type="InterPro" id="IPR018946">
    <property type="entry name" value="PhoD-like_MPP"/>
</dbReference>
<dbReference type="InterPro" id="IPR038607">
    <property type="entry name" value="PhoD-like_sf"/>
</dbReference>
<dbReference type="AlphaFoldDB" id="A0A9W8JQU6"/>
<accession>A0A9W8JQU6</accession>
<reference evidence="2" key="1">
    <citation type="submission" date="2022-07" db="EMBL/GenBank/DDBJ databases">
        <title>Genome Sequence of Agrocybe chaxingu.</title>
        <authorList>
            <person name="Buettner E."/>
        </authorList>
    </citation>
    <scope>NUCLEOTIDE SEQUENCE</scope>
    <source>
        <strain evidence="2">MP-N11</strain>
    </source>
</reference>
<dbReference type="SUPFAM" id="SSF53639">
    <property type="entry name" value="AraD/HMP-PK domain-like"/>
    <property type="match status" value="1"/>
</dbReference>
<dbReference type="InterPro" id="IPR052900">
    <property type="entry name" value="Phospholipid_Metab_Enz"/>
</dbReference>
<protein>
    <recommendedName>
        <fullName evidence="1">Class II aldolase/adducin N-terminal domain-containing protein</fullName>
    </recommendedName>
</protein>
<dbReference type="PANTHER" id="PTHR43606">
    <property type="entry name" value="PHOSPHATASE, PUTATIVE (AFU_ORTHOLOGUE AFUA_6G08710)-RELATED"/>
    <property type="match status" value="1"/>
</dbReference>
<dbReference type="Proteomes" id="UP001148786">
    <property type="component" value="Unassembled WGS sequence"/>
</dbReference>
<dbReference type="Gene3D" id="3.60.21.70">
    <property type="entry name" value="PhoD-like phosphatase"/>
    <property type="match status" value="2"/>
</dbReference>
<dbReference type="OrthoDB" id="29024at2759"/>
<dbReference type="PANTHER" id="PTHR43606:SF7">
    <property type="entry name" value="PHOSPHATASE, PUTATIVE (AFU_ORTHOLOGUE AFUA_6G08710)-RELATED"/>
    <property type="match status" value="1"/>
</dbReference>
<dbReference type="FunFam" id="3.40.225.10:FF:000009">
    <property type="entry name" value="Class II aldolase/adducin N-terminal"/>
    <property type="match status" value="1"/>
</dbReference>
<dbReference type="NCBIfam" id="NF004855">
    <property type="entry name" value="PRK06208.1"/>
    <property type="match status" value="1"/>
</dbReference>